<dbReference type="SUPFAM" id="SSF49265">
    <property type="entry name" value="Fibronectin type III"/>
    <property type="match status" value="1"/>
</dbReference>
<dbReference type="InterPro" id="IPR013783">
    <property type="entry name" value="Ig-like_fold"/>
</dbReference>
<evidence type="ECO:0000256" key="3">
    <source>
        <dbReference type="SAM" id="SignalP"/>
    </source>
</evidence>
<dbReference type="Pfam" id="PF09698">
    <property type="entry name" value="GSu_C4xC__C2xCH"/>
    <property type="match status" value="1"/>
</dbReference>
<evidence type="ECO:0000256" key="2">
    <source>
        <dbReference type="SAM" id="Phobius"/>
    </source>
</evidence>
<proteinExistence type="predicted"/>
<feature type="chain" id="PRO_5045785653" evidence="3">
    <location>
        <begin position="30"/>
        <end position="1682"/>
    </location>
</feature>
<keyword evidence="5" id="KW-1185">Reference proteome</keyword>
<dbReference type="InterPro" id="IPR036116">
    <property type="entry name" value="FN3_sf"/>
</dbReference>
<evidence type="ECO:0000256" key="1">
    <source>
        <dbReference type="ARBA" id="ARBA00022729"/>
    </source>
</evidence>
<keyword evidence="2" id="KW-1133">Transmembrane helix</keyword>
<dbReference type="Proteomes" id="UP001317705">
    <property type="component" value="Chromosome"/>
</dbReference>
<dbReference type="Gene3D" id="2.60.40.380">
    <property type="entry name" value="Purple acid phosphatase-like, N-terminal"/>
    <property type="match status" value="1"/>
</dbReference>
<accession>A0ABM8EMT3</accession>
<evidence type="ECO:0000313" key="5">
    <source>
        <dbReference type="Proteomes" id="UP001317705"/>
    </source>
</evidence>
<dbReference type="InterPro" id="IPR036280">
    <property type="entry name" value="Multihaem_cyt_sf"/>
</dbReference>
<keyword evidence="2" id="KW-0812">Transmembrane</keyword>
<gene>
    <name evidence="4" type="ORF">GURASL_28090</name>
</gene>
<dbReference type="RefSeq" id="WP_282000007.1">
    <property type="nucleotide sequence ID" value="NZ_AP027151.1"/>
</dbReference>
<dbReference type="InterPro" id="IPR010176">
    <property type="entry name" value="C4xCH_C2xCH_motif_GEOSU"/>
</dbReference>
<protein>
    <submittedName>
        <fullName evidence="4">Cytochrome c</fullName>
    </submittedName>
</protein>
<name>A0ABM8EMT3_9BACT</name>
<dbReference type="Gene3D" id="2.60.40.10">
    <property type="entry name" value="Immunoglobulins"/>
    <property type="match status" value="1"/>
</dbReference>
<feature type="transmembrane region" description="Helical" evidence="2">
    <location>
        <begin position="1658"/>
        <end position="1681"/>
    </location>
</feature>
<feature type="signal peptide" evidence="3">
    <location>
        <begin position="1"/>
        <end position="29"/>
    </location>
</feature>
<sequence length="1682" mass="176830">MVRLTRRIPLKPVLAPLLVLLALAPRCLALTCNSCHGDPPQDAVYRNISTGRFPGSHSTHATAVNCTACHKPNASVAHLNRRVDFVSSLNNSPLTARYRNVTSLPWSPAPALGGCSNVNCHFESATPTWGSDPAATGCATCHGAPPADGSHPAAVAGPGKGHGDYYGTGTGSCGRCHPDHTAEAAPFAHATSVGKRSLAVGFTGAPNGGGSYSGTVGYPAYLPSANPPRNGSCSGVYCHSDGTAVATGTVPAVASDSWGAGVSSCSSCHGYPPAYANGAPKANSHARHPNACAKCHAGTTANGSTIADRSLHLNRSYDLAPGSGISFSYSYDAGGGTCSGISCHGGSSARWGSTSCLGCHASVQGSRAAITPQFGANSHHIQGTLSDGQCYQCHWEANADGTINPLYHGGAASPGAVVDLVIYGAGSRPAAYAAGSTAVAYTADGSRSELRKINDHCLGCHSAQNNATMPFGDGKTPRQYAWDATSVAEKYGSLLTTRWENYSGGRVTRKYAQRKAYSAHGNATANQGGWDTAETWSNTRNGSEAVLCFDCHNAHGSGAVGTTTSYASATTNGGILKDTQAGAGGYGMSYRPASGGAPADKNSYNAGAGLCFDCHLTANAGTTPWGYAGTYGETQPIMGYWDSDHFGAGAFGPQLRYPYKTLPNKGGHFGVSSPLASGATGAINGLCTPCHDPHGVSPTLGTNMKYGVPLLKGTWLSSPYREDAAPAVNAYYTNNGGEGVGYHIDQNTFTAGGITETDSQFAGLCLGCHPKERLTDGVTHTWKGKNRIHEAVKGWKTADATIKHNYSCSKCHAPHNSNLPRLMICNCLNPVHKGRVAYNPSPRLGTSYSEVGSGWGTFPGSWANNIADYPPPGVSAGSNILACHESNAADQSWNVVTQWSDDVQAISAGPAAGSFTAVGSDVRATITWSTGTDLSSSSVDYGATTAYGATAGSAAKVISHSVLLTGLVNHTTYHYRVRSLGSFNTEMVSGDATFAISVAPPVPTPTAEPDAASAAPLAVTLAWSAVTDPDGGPVEYSVEVDDDAAFGSPNYSSGWMSAASWQVTLPTATTWNWRVRSRDANHPEAVSAWSTIDSFRLTTASPPAAPTLLAQPDYTSDCINNGTATLQWQAAMAPDGDALQYYVTINGVTSGWISGTSWNATTVPDGYYTWQVKARDAVHPDAESGWSAVDTFQDLGMCYQSSCPYIFVWDGSGYRYQTDIAGTFIGIPTHRALIKGIPHYQAGHVVLDRLRADKRGHYRLKIREPLPEITYADELKLLVVDYPAGYAIVSSGAENTYPYGYAEPFRIYTVKEPLLPLSARDRDGRDVLAAVTAVDSAVIGNGADDLPFFTFDFGTLRNPAAAKLVITGWSVYGPKYRGTRDDVQPYVEVPDAAGRWVKVASFGEPSGDQKTMVVDLGNRFRSADQRVRVHFGRRIGARWVIDRIELDESAPVPVTVREVPAVSAELRHGGMLSYLSASLTRRIVASDDRLPDVPSCYGYGRFTRYGDVGELVGAADDRFVVMRHGDELDLDFAAPAPPAAGMARTAILRADLYYKGLTVSRTAEPLPYHGMPAYPYPAAGAPARGPAYRAYLAGYNTRRYASPTAGSGEEVVADAPPAGKAVVRQLLEKTARTIPAPAAAPQARGLDGSPRVEPPANLFWSLLLKVWGGIVALFAWLGGLFG</sequence>
<keyword evidence="1 3" id="KW-0732">Signal</keyword>
<dbReference type="PANTHER" id="PTHR35038:SF6">
    <property type="entry name" value="SURFACE LOCALIZED DECAHEME CYTOCHROME C LIPOPROTEIN"/>
    <property type="match status" value="1"/>
</dbReference>
<dbReference type="EMBL" id="AP027151">
    <property type="protein sequence ID" value="BDV43886.1"/>
    <property type="molecule type" value="Genomic_DNA"/>
</dbReference>
<organism evidence="4 5">
    <name type="scientific">Geotalea uraniireducens</name>
    <dbReference type="NCBI Taxonomy" id="351604"/>
    <lineage>
        <taxon>Bacteria</taxon>
        <taxon>Pseudomonadati</taxon>
        <taxon>Thermodesulfobacteriota</taxon>
        <taxon>Desulfuromonadia</taxon>
        <taxon>Geobacterales</taxon>
        <taxon>Geobacteraceae</taxon>
        <taxon>Geotalea</taxon>
    </lineage>
</organism>
<dbReference type="InterPro" id="IPR051829">
    <property type="entry name" value="Multiheme_Cytochr_ET"/>
</dbReference>
<keyword evidence="2" id="KW-0472">Membrane</keyword>
<dbReference type="NCBIfam" id="TIGR01904">
    <property type="entry name" value="GSu_C4xC__C2xCH"/>
    <property type="match status" value="2"/>
</dbReference>
<evidence type="ECO:0000313" key="4">
    <source>
        <dbReference type="EMBL" id="BDV43886.1"/>
    </source>
</evidence>
<dbReference type="SUPFAM" id="SSF48695">
    <property type="entry name" value="Multiheme cytochromes"/>
    <property type="match status" value="3"/>
</dbReference>
<dbReference type="PANTHER" id="PTHR35038">
    <property type="entry name" value="DISSIMILATORY SULFITE REDUCTASE SIRA"/>
    <property type="match status" value="1"/>
</dbReference>
<reference evidence="4 5" key="1">
    <citation type="submission" date="2022-12" db="EMBL/GenBank/DDBJ databases">
        <title>Polyphasic characterization of Geotalea uranireducens NIT-SL11 newly isolated from a complex of sewage sludge and microbially reduced graphene oxide.</title>
        <authorList>
            <person name="Xie L."/>
            <person name="Yoshida N."/>
            <person name="Meng L."/>
        </authorList>
    </citation>
    <scope>NUCLEOTIDE SEQUENCE [LARGE SCALE GENOMIC DNA]</scope>
    <source>
        <strain evidence="4 5">NIT-SL11</strain>
    </source>
</reference>